<proteinExistence type="predicted"/>
<keyword evidence="3" id="KW-1185">Reference proteome</keyword>
<dbReference type="OrthoDB" id="9797178at2"/>
<gene>
    <name evidence="2" type="ORF">SAMN05444165_5503</name>
</gene>
<sequence length="122" mass="13524">MPLSPEAVVQRQLDAYNARDLDALIATYADDAQLFEHPATLLASGAAAVRERMAARLQEPNLHAALLNRMVMGNRIVDHERVTRTFPEGPGQIDMLMIYEVEAERIARAWVIAGSRTLDRAG</sequence>
<dbReference type="Proteomes" id="UP000185151">
    <property type="component" value="Unassembled WGS sequence"/>
</dbReference>
<dbReference type="PIRSF" id="PIRSF030561">
    <property type="entry name" value="UCP030561"/>
    <property type="match status" value="1"/>
</dbReference>
<dbReference type="InterPro" id="IPR008317">
    <property type="entry name" value="UCP030561"/>
</dbReference>
<evidence type="ECO:0000259" key="1">
    <source>
        <dbReference type="Pfam" id="PF12680"/>
    </source>
</evidence>
<reference evidence="2 3" key="1">
    <citation type="submission" date="2016-11" db="EMBL/GenBank/DDBJ databases">
        <authorList>
            <person name="Jaros S."/>
            <person name="Januszkiewicz K."/>
            <person name="Wedrychowicz H."/>
        </authorList>
    </citation>
    <scope>NUCLEOTIDE SEQUENCE [LARGE SCALE GENOMIC DNA]</scope>
    <source>
        <strain evidence="2 3">GAS95</strain>
    </source>
</reference>
<organism evidence="2 3">
    <name type="scientific">Paraburkholderia phenazinium</name>
    <dbReference type="NCBI Taxonomy" id="60549"/>
    <lineage>
        <taxon>Bacteria</taxon>
        <taxon>Pseudomonadati</taxon>
        <taxon>Pseudomonadota</taxon>
        <taxon>Betaproteobacteria</taxon>
        <taxon>Burkholderiales</taxon>
        <taxon>Burkholderiaceae</taxon>
        <taxon>Paraburkholderia</taxon>
    </lineage>
</organism>
<dbReference type="AlphaFoldDB" id="A0A1N6L0X5"/>
<dbReference type="SUPFAM" id="SSF54427">
    <property type="entry name" value="NTF2-like"/>
    <property type="match status" value="1"/>
</dbReference>
<dbReference type="Gene3D" id="3.10.450.50">
    <property type="match status" value="1"/>
</dbReference>
<protein>
    <recommendedName>
        <fullName evidence="1">SnoaL-like domain-containing protein</fullName>
    </recommendedName>
</protein>
<dbReference type="RefSeq" id="WP_074300463.1">
    <property type="nucleotide sequence ID" value="NZ_FSRU01000002.1"/>
</dbReference>
<feature type="domain" description="SnoaL-like" evidence="1">
    <location>
        <begin position="9"/>
        <end position="108"/>
    </location>
</feature>
<dbReference type="Pfam" id="PF12680">
    <property type="entry name" value="SnoaL_2"/>
    <property type="match status" value="1"/>
</dbReference>
<name>A0A1N6L0X5_9BURK</name>
<dbReference type="InterPro" id="IPR037401">
    <property type="entry name" value="SnoaL-like"/>
</dbReference>
<accession>A0A1N6L0X5</accession>
<evidence type="ECO:0000313" key="2">
    <source>
        <dbReference type="EMBL" id="SIO62326.1"/>
    </source>
</evidence>
<evidence type="ECO:0000313" key="3">
    <source>
        <dbReference type="Proteomes" id="UP000185151"/>
    </source>
</evidence>
<dbReference type="EMBL" id="FSRU01000002">
    <property type="protein sequence ID" value="SIO62326.1"/>
    <property type="molecule type" value="Genomic_DNA"/>
</dbReference>
<dbReference type="InterPro" id="IPR032710">
    <property type="entry name" value="NTF2-like_dom_sf"/>
</dbReference>